<name>C9SA03_VERA1</name>
<keyword evidence="3" id="KW-1185">Reference proteome</keyword>
<dbReference type="Proteomes" id="UP000008698">
    <property type="component" value="Unassembled WGS sequence"/>
</dbReference>
<dbReference type="GeneID" id="9532609"/>
<evidence type="ECO:0000313" key="2">
    <source>
        <dbReference type="EMBL" id="EEY16216.1"/>
    </source>
</evidence>
<dbReference type="KEGG" id="val:VDBG_02325"/>
<keyword evidence="1" id="KW-0175">Coiled coil</keyword>
<dbReference type="RefSeq" id="XP_003008137.1">
    <property type="nucleotide sequence ID" value="XM_003008091.1"/>
</dbReference>
<accession>C9SA03</accession>
<feature type="coiled-coil region" evidence="1">
    <location>
        <begin position="27"/>
        <end position="54"/>
    </location>
</feature>
<reference evidence="3" key="1">
    <citation type="journal article" date="2011" name="PLoS Pathog.">
        <title>Comparative genomics yields insights into niche adaptation of plant vascular wilt pathogens.</title>
        <authorList>
            <person name="Klosterman S.J."/>
            <person name="Subbarao K.V."/>
            <person name="Kang S."/>
            <person name="Veronese P."/>
            <person name="Gold S.E."/>
            <person name="Thomma B.P.H.J."/>
            <person name="Chen Z."/>
            <person name="Henrissat B."/>
            <person name="Lee Y.-H."/>
            <person name="Park J."/>
            <person name="Garcia-Pedrajas M.D."/>
            <person name="Barbara D.J."/>
            <person name="Anchieta A."/>
            <person name="de Jonge R."/>
            <person name="Santhanam P."/>
            <person name="Maruthachalam K."/>
            <person name="Atallah Z."/>
            <person name="Amyotte S.G."/>
            <person name="Paz Z."/>
            <person name="Inderbitzin P."/>
            <person name="Hayes R.J."/>
            <person name="Heiman D.I."/>
            <person name="Young S."/>
            <person name="Zeng Q."/>
            <person name="Engels R."/>
            <person name="Galagan J."/>
            <person name="Cuomo C.A."/>
            <person name="Dobinson K.F."/>
            <person name="Ma L.-J."/>
        </authorList>
    </citation>
    <scope>NUCLEOTIDE SEQUENCE [LARGE SCALE GENOMIC DNA]</scope>
    <source>
        <strain evidence="3">VaMs.102 / ATCC MYA-4576 / FGSC 10136</strain>
    </source>
</reference>
<protein>
    <submittedName>
        <fullName evidence="2">RO10</fullName>
    </submittedName>
</protein>
<organism evidence="3">
    <name type="scientific">Verticillium alfalfae (strain VaMs.102 / ATCC MYA-4576 / FGSC 10136)</name>
    <name type="common">Verticillium wilt of alfalfa</name>
    <name type="synonym">Verticillium albo-atrum</name>
    <dbReference type="NCBI Taxonomy" id="526221"/>
    <lineage>
        <taxon>Eukaryota</taxon>
        <taxon>Fungi</taxon>
        <taxon>Dikarya</taxon>
        <taxon>Ascomycota</taxon>
        <taxon>Pezizomycotina</taxon>
        <taxon>Sordariomycetes</taxon>
        <taxon>Hypocreomycetidae</taxon>
        <taxon>Glomerellales</taxon>
        <taxon>Plectosphaerellaceae</taxon>
        <taxon>Verticillium</taxon>
    </lineage>
</organism>
<dbReference type="AlphaFoldDB" id="C9SA03"/>
<dbReference type="eggNOG" id="ENOG502S5XV">
    <property type="taxonomic scope" value="Eukaryota"/>
</dbReference>
<dbReference type="EMBL" id="DS985215">
    <property type="protein sequence ID" value="EEY16216.1"/>
    <property type="molecule type" value="Genomic_DNA"/>
</dbReference>
<proteinExistence type="predicted"/>
<dbReference type="OrthoDB" id="5403729at2759"/>
<evidence type="ECO:0000313" key="3">
    <source>
        <dbReference type="Proteomes" id="UP000008698"/>
    </source>
</evidence>
<sequence>MAELRMRSEAVISSWYENGVLSASRFVADMEGQVEKFERQVRRAEKQQEAAEAL</sequence>
<gene>
    <name evidence="2" type="ORF">VDBG_02325</name>
</gene>
<dbReference type="HOGENOM" id="CLU_3052130_0_0_1"/>
<evidence type="ECO:0000256" key="1">
    <source>
        <dbReference type="SAM" id="Coils"/>
    </source>
</evidence>